<gene>
    <name evidence="5" type="primary">LOC107471660</name>
</gene>
<feature type="compositionally biased region" description="Basic and acidic residues" evidence="1">
    <location>
        <begin position="41"/>
        <end position="54"/>
    </location>
</feature>
<evidence type="ECO:0000256" key="1">
    <source>
        <dbReference type="SAM" id="MobiDB-lite"/>
    </source>
</evidence>
<dbReference type="PANTHER" id="PTHR33116">
    <property type="entry name" value="REVERSE TRANSCRIPTASE ZINC-BINDING DOMAIN-CONTAINING PROTEIN-RELATED-RELATED"/>
    <property type="match status" value="1"/>
</dbReference>
<feature type="compositionally biased region" description="Basic and acidic residues" evidence="1">
    <location>
        <begin position="24"/>
        <end position="33"/>
    </location>
</feature>
<dbReference type="KEGG" id="adu:107471660"/>
<dbReference type="Pfam" id="PF13966">
    <property type="entry name" value="zf-RVT"/>
    <property type="match status" value="1"/>
</dbReference>
<feature type="domain" description="Reverse transcriptase zinc-binding" evidence="3">
    <location>
        <begin position="1159"/>
        <end position="1232"/>
    </location>
</feature>
<protein>
    <submittedName>
        <fullName evidence="5">Uncharacterized protein LOC107471660</fullName>
    </submittedName>
</protein>
<dbReference type="Gene3D" id="3.60.10.10">
    <property type="entry name" value="Endonuclease/exonuclease/phosphatase"/>
    <property type="match status" value="1"/>
</dbReference>
<dbReference type="CDD" id="cd01650">
    <property type="entry name" value="RT_nLTR_like"/>
    <property type="match status" value="1"/>
</dbReference>
<organism evidence="4 5">
    <name type="scientific">Arachis duranensis</name>
    <name type="common">Wild peanut</name>
    <dbReference type="NCBI Taxonomy" id="130453"/>
    <lineage>
        <taxon>Eukaryota</taxon>
        <taxon>Viridiplantae</taxon>
        <taxon>Streptophyta</taxon>
        <taxon>Embryophyta</taxon>
        <taxon>Tracheophyta</taxon>
        <taxon>Spermatophyta</taxon>
        <taxon>Magnoliopsida</taxon>
        <taxon>eudicotyledons</taxon>
        <taxon>Gunneridae</taxon>
        <taxon>Pentapetalae</taxon>
        <taxon>rosids</taxon>
        <taxon>fabids</taxon>
        <taxon>Fabales</taxon>
        <taxon>Fabaceae</taxon>
        <taxon>Papilionoideae</taxon>
        <taxon>50 kb inversion clade</taxon>
        <taxon>dalbergioids sensu lato</taxon>
        <taxon>Dalbergieae</taxon>
        <taxon>Pterocarpus clade</taxon>
        <taxon>Arachis</taxon>
    </lineage>
</organism>
<accession>A0A6P4BZE9</accession>
<dbReference type="InterPro" id="IPR026960">
    <property type="entry name" value="RVT-Znf"/>
</dbReference>
<reference evidence="4" key="1">
    <citation type="journal article" date="2016" name="Nat. Genet.">
        <title>The genome sequences of Arachis duranensis and Arachis ipaensis, the diploid ancestors of cultivated peanut.</title>
        <authorList>
            <person name="Bertioli D.J."/>
            <person name="Cannon S.B."/>
            <person name="Froenicke L."/>
            <person name="Huang G."/>
            <person name="Farmer A.D."/>
            <person name="Cannon E.K."/>
            <person name="Liu X."/>
            <person name="Gao D."/>
            <person name="Clevenger J."/>
            <person name="Dash S."/>
            <person name="Ren L."/>
            <person name="Moretzsohn M.C."/>
            <person name="Shirasawa K."/>
            <person name="Huang W."/>
            <person name="Vidigal B."/>
            <person name="Abernathy B."/>
            <person name="Chu Y."/>
            <person name="Niederhuth C.E."/>
            <person name="Umale P."/>
            <person name="Araujo A.C."/>
            <person name="Kozik A."/>
            <person name="Kim K.D."/>
            <person name="Burow M.D."/>
            <person name="Varshney R.K."/>
            <person name="Wang X."/>
            <person name="Zhang X."/>
            <person name="Barkley N."/>
            <person name="Guimaraes P.M."/>
            <person name="Isobe S."/>
            <person name="Guo B."/>
            <person name="Liao B."/>
            <person name="Stalker H.T."/>
            <person name="Schmitz R.J."/>
            <person name="Scheffler B.E."/>
            <person name="Leal-Bertioli S.C."/>
            <person name="Xun X."/>
            <person name="Jackson S.A."/>
            <person name="Michelmore R."/>
            <person name="Ozias-Akins P."/>
        </authorList>
    </citation>
    <scope>NUCLEOTIDE SEQUENCE [LARGE SCALE GENOMIC DNA]</scope>
    <source>
        <strain evidence="4">cv. V14167</strain>
    </source>
</reference>
<dbReference type="AlphaFoldDB" id="A0A6P4BZE9"/>
<evidence type="ECO:0000313" key="4">
    <source>
        <dbReference type="Proteomes" id="UP000515211"/>
    </source>
</evidence>
<evidence type="ECO:0000259" key="2">
    <source>
        <dbReference type="Pfam" id="PF00078"/>
    </source>
</evidence>
<keyword evidence="4" id="KW-1185">Reference proteome</keyword>
<name>A0A6P4BZE9_ARADU</name>
<reference evidence="5" key="2">
    <citation type="submission" date="2025-08" db="UniProtKB">
        <authorList>
            <consortium name="RefSeq"/>
        </authorList>
    </citation>
    <scope>IDENTIFICATION</scope>
    <source>
        <tissue evidence="5">Whole plant</tissue>
    </source>
</reference>
<dbReference type="GeneID" id="107471660"/>
<evidence type="ECO:0000313" key="5">
    <source>
        <dbReference type="RefSeq" id="XP_015946638.1"/>
    </source>
</evidence>
<dbReference type="InterPro" id="IPR036691">
    <property type="entry name" value="Endo/exonu/phosph_ase_sf"/>
</dbReference>
<feature type="region of interest" description="Disordered" evidence="1">
    <location>
        <begin position="1"/>
        <end position="54"/>
    </location>
</feature>
<feature type="domain" description="Reverse transcriptase" evidence="2">
    <location>
        <begin position="692"/>
        <end position="881"/>
    </location>
</feature>
<dbReference type="InterPro" id="IPR000477">
    <property type="entry name" value="RT_dom"/>
</dbReference>
<dbReference type="Proteomes" id="UP000515211">
    <property type="component" value="Chromosome 10"/>
</dbReference>
<dbReference type="Pfam" id="PF00078">
    <property type="entry name" value="RVT_1"/>
    <property type="match status" value="1"/>
</dbReference>
<dbReference type="PANTHER" id="PTHR33116:SF86">
    <property type="entry name" value="REVERSE TRANSCRIPTASE DOMAIN-CONTAINING PROTEIN"/>
    <property type="match status" value="1"/>
</dbReference>
<dbReference type="SUPFAM" id="SSF56219">
    <property type="entry name" value="DNase I-like"/>
    <property type="match status" value="1"/>
</dbReference>
<sequence>MEQRVEESCTGNRVGRGLQSSFEPHLEHQRFHCSESQGSREQIDVESKDLSSKHVNHEEQLLRLSEEPRGFISRMSEGKDTPQVAEENHWDAGQPSKGLQDHIQVKENKEAQFFDPKTTLDDFQQSVLMVNEQKSRNLHTEVGGTNSSARLTIKEELNLLFGKNEPQLSQQLNEKVQEQTNRRTDTICQNADQLWSYREKPKMKRIVTAGSKTIIQRMANGEEYFVELSEDQHEMEHDSGAMPQQSTVYQWASELAFNLGVHLNLKRKRDLIINLDYGDDMKEAKEICVQQPVWEATFVYGHPDYKKRRDLWKELTFVSSNLVQPRMLIGDFNDAISQDEKVGLHPKPTSQIEAFRNFVYENALFDLELQGMKYTWFSNPRNGCVTKERLDRALVNWEWRRVFEHATLSALPHISSDHCPLVLNVKPRGRRIKNYKFEAYWVDHVDCDTVIRRGWTAAAIGANHWTDLNRKILNCKKELNKWSKATFKRADIEIQNLKFHLKQMQEADFTESRQDQINKLKLEITRLWRQEEKYWGQRSRVKWLKFGDKNTSFFHASTIQRRDRNRIERLKDSAGVWVCGERYILKLAGDHFQNLFKALENLDMAACISHIPVRVTDDMNEQLMEGVTDKEIKEATFSLGSLKAPGPNGLNGIFFQKYWTVVGTESAFVGGRLIQDNLVIVQEMFHALNKKGMNASRNLAIKIDMNKAYDRLEWSFLEAILRAFGFNLYWIELLMKCVRQVSYKIKINGLLSSTIEPQRELRQGDPLSPYLFIIAAEIFTILMDKAREEGRISGVKIAPTAPAISHLLFAYDCIIFSKDSEEEIFQLINILNMYTAASGQRINLDKFGITFGNQISIRSRVDIKEILGLSAWDRPGKYLGLPAHWGRSKNRALSWIEDKVVDKLGGWEQKLLNQSGKEVLIKSIIQAIPAYAMNVVLFPKGFCQCLSKRIAKFWWASSDKERGIHWKSWDKICVSKKDGGIGFKDLYSQNIAHLAKQAWRILDNPNAIWVQVLKAIYYPNKDFKDVKAGKAASWMWKSIIQGRDFLLRNGRWLIGNGSKVRIEEDRWIMNMDKNVIIRNNDIKFVKDLIVEGEGWNMNKLRMYFDGALVDKIIRTPVSLFGREDKFSWPFRSDGMYTIKSGYHVARSEGSLGSNNNPSTSDDFRLLWQEIWKLRVSQKIRTFLWRASHNILPVFGNLFNKRVTNTPLCPICLQEPETIEHALLLCPWTRAAWFGA</sequence>
<dbReference type="RefSeq" id="XP_015946638.1">
    <property type="nucleotide sequence ID" value="XM_016091152.1"/>
</dbReference>
<proteinExistence type="predicted"/>
<evidence type="ECO:0000259" key="3">
    <source>
        <dbReference type="Pfam" id="PF13966"/>
    </source>
</evidence>